<evidence type="ECO:0000313" key="1">
    <source>
        <dbReference type="EMBL" id="JAE05397.1"/>
    </source>
</evidence>
<proteinExistence type="predicted"/>
<reference evidence="1" key="2">
    <citation type="journal article" date="2015" name="Data Brief">
        <title>Shoot transcriptome of the giant reed, Arundo donax.</title>
        <authorList>
            <person name="Barrero R.A."/>
            <person name="Guerrero F.D."/>
            <person name="Moolhuijzen P."/>
            <person name="Goolsby J.A."/>
            <person name="Tidwell J."/>
            <person name="Bellgard S.E."/>
            <person name="Bellgard M.I."/>
        </authorList>
    </citation>
    <scope>NUCLEOTIDE SEQUENCE</scope>
    <source>
        <tissue evidence="1">Shoot tissue taken approximately 20 cm above the soil surface</tissue>
    </source>
</reference>
<organism evidence="1">
    <name type="scientific">Arundo donax</name>
    <name type="common">Giant reed</name>
    <name type="synonym">Donax arundinaceus</name>
    <dbReference type="NCBI Taxonomy" id="35708"/>
    <lineage>
        <taxon>Eukaryota</taxon>
        <taxon>Viridiplantae</taxon>
        <taxon>Streptophyta</taxon>
        <taxon>Embryophyta</taxon>
        <taxon>Tracheophyta</taxon>
        <taxon>Spermatophyta</taxon>
        <taxon>Magnoliopsida</taxon>
        <taxon>Liliopsida</taxon>
        <taxon>Poales</taxon>
        <taxon>Poaceae</taxon>
        <taxon>PACMAD clade</taxon>
        <taxon>Arundinoideae</taxon>
        <taxon>Arundineae</taxon>
        <taxon>Arundo</taxon>
    </lineage>
</organism>
<reference evidence="1" key="1">
    <citation type="submission" date="2014-09" db="EMBL/GenBank/DDBJ databases">
        <authorList>
            <person name="Magalhaes I.L.F."/>
            <person name="Oliveira U."/>
            <person name="Santos F.R."/>
            <person name="Vidigal T.H.D.A."/>
            <person name="Brescovit A.D."/>
            <person name="Santos A.J."/>
        </authorList>
    </citation>
    <scope>NUCLEOTIDE SEQUENCE</scope>
    <source>
        <tissue evidence="1">Shoot tissue taken approximately 20 cm above the soil surface</tissue>
    </source>
</reference>
<dbReference type="EMBL" id="GBRH01192499">
    <property type="protein sequence ID" value="JAE05397.1"/>
    <property type="molecule type" value="Transcribed_RNA"/>
</dbReference>
<protein>
    <submittedName>
        <fullName evidence="1">Uncharacterized protein</fullName>
    </submittedName>
</protein>
<dbReference type="AlphaFoldDB" id="A0A0A9EZ84"/>
<name>A0A0A9EZ84_ARUDO</name>
<accession>A0A0A9EZ84</accession>
<sequence length="45" mass="4941">MNAHTKGTSAKTKKIPPCEVKAQRKIGILTWRQRTNMDTGGNNSA</sequence>